<gene>
    <name evidence="11" type="primary">pyrH</name>
    <name evidence="13" type="ORF">CDH04_01005</name>
    <name evidence="14" type="ORF">FZC43_01005</name>
</gene>
<evidence type="ECO:0000313" key="15">
    <source>
        <dbReference type="Proteomes" id="UP000251120"/>
    </source>
</evidence>
<evidence type="ECO:0000256" key="5">
    <source>
        <dbReference type="ARBA" id="ARBA00022679"/>
    </source>
</evidence>
<reference evidence="13 15" key="1">
    <citation type="submission" date="2017-06" db="EMBL/GenBank/DDBJ databases">
        <title>Complete genome of Francisella adeliensis.</title>
        <authorList>
            <person name="Vallesi A."/>
            <person name="Sjodin A."/>
        </authorList>
    </citation>
    <scope>NUCLEOTIDE SEQUENCE [LARGE SCALE GENOMIC DNA]</scope>
    <source>
        <strain evidence="13 15">FDC440</strain>
    </source>
</reference>
<comment type="similarity">
    <text evidence="3 11">Belongs to the UMP kinase family.</text>
</comment>
<evidence type="ECO:0000256" key="2">
    <source>
        <dbReference type="ARBA" id="ARBA00004791"/>
    </source>
</evidence>
<feature type="binding site" evidence="11">
    <location>
        <position position="178"/>
    </location>
    <ligand>
        <name>ATP</name>
        <dbReference type="ChEBI" id="CHEBI:30616"/>
    </ligand>
</feature>
<accession>A0A2Z4XWT7</accession>
<keyword evidence="4 11" id="KW-0963">Cytoplasm</keyword>
<organism evidence="13 15">
    <name type="scientific">Francisella adeliensis</name>
    <dbReference type="NCBI Taxonomy" id="2007306"/>
    <lineage>
        <taxon>Bacteria</taxon>
        <taxon>Pseudomonadati</taxon>
        <taxon>Pseudomonadota</taxon>
        <taxon>Gammaproteobacteria</taxon>
        <taxon>Thiotrichales</taxon>
        <taxon>Francisellaceae</taxon>
        <taxon>Francisella</taxon>
    </lineage>
</organism>
<dbReference type="OrthoDB" id="9807458at2"/>
<dbReference type="SUPFAM" id="SSF53633">
    <property type="entry name" value="Carbamate kinase-like"/>
    <property type="match status" value="1"/>
</dbReference>
<dbReference type="Proteomes" id="UP000681131">
    <property type="component" value="Chromosome"/>
</dbReference>
<dbReference type="InterPro" id="IPR001048">
    <property type="entry name" value="Asp/Glu/Uridylate_kinase"/>
</dbReference>
<evidence type="ECO:0000256" key="3">
    <source>
        <dbReference type="ARBA" id="ARBA00007614"/>
    </source>
</evidence>
<dbReference type="UniPathway" id="UPA00159">
    <property type="reaction ID" value="UER00275"/>
</dbReference>
<feature type="binding site" evidence="11">
    <location>
        <position position="63"/>
    </location>
    <ligand>
        <name>UMP</name>
        <dbReference type="ChEBI" id="CHEBI:57865"/>
    </ligand>
</feature>
<feature type="binding site" evidence="11">
    <location>
        <position position="181"/>
    </location>
    <ligand>
        <name>ATP</name>
        <dbReference type="ChEBI" id="CHEBI:30616"/>
    </ligand>
</feature>
<feature type="binding site" evidence="11">
    <location>
        <position position="84"/>
    </location>
    <ligand>
        <name>UMP</name>
        <dbReference type="ChEBI" id="CHEBI:57865"/>
    </ligand>
</feature>
<reference evidence="14 16" key="2">
    <citation type="submission" date="2019-08" db="EMBL/GenBank/DDBJ databases">
        <title>Complete genome sequences of Francisella adeliensis (FSC1325 and FSC1326).</title>
        <authorList>
            <person name="Ohrman C."/>
            <person name="Uneklint I."/>
            <person name="Vallesi A."/>
            <person name="Karlsson L."/>
            <person name="Sjodin A."/>
        </authorList>
    </citation>
    <scope>NUCLEOTIDE SEQUENCE [LARGE SCALE GENOMIC DNA]</scope>
    <source>
        <strain evidence="14 16">FSC1325</strain>
    </source>
</reference>
<dbReference type="InterPro" id="IPR011817">
    <property type="entry name" value="Uridylate_kinase"/>
</dbReference>
<keyword evidence="16" id="KW-1185">Reference proteome</keyword>
<feature type="domain" description="Aspartate/glutamate/uridylate kinase" evidence="12">
    <location>
        <begin position="16"/>
        <end position="226"/>
    </location>
</feature>
<dbReference type="InterPro" id="IPR015963">
    <property type="entry name" value="Uridylate_kinase_bac"/>
</dbReference>
<dbReference type="EC" id="2.7.4.22" evidence="11"/>
<dbReference type="PANTHER" id="PTHR42833">
    <property type="entry name" value="URIDYLATE KINASE"/>
    <property type="match status" value="1"/>
</dbReference>
<evidence type="ECO:0000256" key="10">
    <source>
        <dbReference type="ARBA" id="ARBA00047767"/>
    </source>
</evidence>
<dbReference type="EMBL" id="CP043424">
    <property type="protein sequence ID" value="QIW11308.1"/>
    <property type="molecule type" value="Genomic_DNA"/>
</dbReference>
<comment type="activity regulation">
    <text evidence="11">Inhibited by UTP.</text>
</comment>
<sequence>MSSDTQDLSKNAPKLKRILIKLSGESLSADQSFGISVDSAKPILKQIKTLVGSGIEVAIVIGGGNILRGGRADFGDKIRRATADSMGMIATMINALALRDMLISEGVDTEIFSAKGVDGLIKSASAHEFNQVMACGKVVVFAGGTGNPYVTTDTTASLRAIEIGADALLKATTVDGVYDRDPNKHSDAKRYESISFDEIVAKELSVMDLGAFTQCRDFNLPIYVFDMSQPDALLDAVTTSKYGTWVGLG</sequence>
<keyword evidence="9 11" id="KW-0665">Pyrimidine biosynthesis</keyword>
<comment type="caution">
    <text evidence="11">Lacks conserved residue(s) required for the propagation of feature annotation.</text>
</comment>
<evidence type="ECO:0000256" key="9">
    <source>
        <dbReference type="ARBA" id="ARBA00022975"/>
    </source>
</evidence>
<comment type="pathway">
    <text evidence="2 11">Pyrimidine metabolism; CTP biosynthesis via de novo pathway; UDP from UMP (UMPK route): step 1/1.</text>
</comment>
<comment type="subcellular location">
    <subcellularLocation>
        <location evidence="1 11">Cytoplasm</location>
    </subcellularLocation>
</comment>
<feature type="binding site" evidence="11">
    <location>
        <begin position="145"/>
        <end position="152"/>
    </location>
    <ligand>
        <name>UMP</name>
        <dbReference type="ChEBI" id="CHEBI:57865"/>
    </ligand>
</feature>
<comment type="catalytic activity">
    <reaction evidence="10 11">
        <text>UMP + ATP = UDP + ADP</text>
        <dbReference type="Rhea" id="RHEA:24400"/>
        <dbReference type="ChEBI" id="CHEBI:30616"/>
        <dbReference type="ChEBI" id="CHEBI:57865"/>
        <dbReference type="ChEBI" id="CHEBI:58223"/>
        <dbReference type="ChEBI" id="CHEBI:456216"/>
        <dbReference type="EC" id="2.7.4.22"/>
    </reaction>
</comment>
<dbReference type="CDD" id="cd04254">
    <property type="entry name" value="AAK_UMPK-PyrH-Ec"/>
    <property type="match status" value="1"/>
</dbReference>
<dbReference type="Proteomes" id="UP000251120">
    <property type="component" value="Chromosome"/>
</dbReference>
<evidence type="ECO:0000256" key="4">
    <source>
        <dbReference type="ARBA" id="ARBA00022490"/>
    </source>
</evidence>
<dbReference type="Gene3D" id="3.40.1160.10">
    <property type="entry name" value="Acetylglutamate kinase-like"/>
    <property type="match status" value="1"/>
</dbReference>
<keyword evidence="5 11" id="KW-0808">Transferase</keyword>
<comment type="subunit">
    <text evidence="11">Homohexamer.</text>
</comment>
<keyword evidence="7 11" id="KW-0418">Kinase</keyword>
<dbReference type="PIRSF" id="PIRSF005650">
    <property type="entry name" value="Uridylate_kin"/>
    <property type="match status" value="1"/>
</dbReference>
<evidence type="ECO:0000313" key="16">
    <source>
        <dbReference type="Proteomes" id="UP000681131"/>
    </source>
</evidence>
<dbReference type="AlphaFoldDB" id="A0A2Z4XWT7"/>
<feature type="binding site" evidence="11">
    <location>
        <position position="64"/>
    </location>
    <ligand>
        <name>ATP</name>
        <dbReference type="ChEBI" id="CHEBI:30616"/>
    </ligand>
</feature>
<name>A0A2Z4XWT7_9GAMM</name>
<dbReference type="GO" id="GO:0044210">
    <property type="term" value="P:'de novo' CTP biosynthetic process"/>
    <property type="evidence" value="ECO:0007669"/>
    <property type="project" value="UniProtKB-UniRule"/>
</dbReference>
<evidence type="ECO:0000313" key="13">
    <source>
        <dbReference type="EMBL" id="AXA33078.1"/>
    </source>
</evidence>
<dbReference type="GO" id="GO:0033862">
    <property type="term" value="F:UMP kinase activity"/>
    <property type="evidence" value="ECO:0007669"/>
    <property type="project" value="UniProtKB-EC"/>
</dbReference>
<feature type="binding site" evidence="11">
    <location>
        <position position="172"/>
    </location>
    <ligand>
        <name>ATP</name>
        <dbReference type="ChEBI" id="CHEBI:30616"/>
    </ligand>
</feature>
<evidence type="ECO:0000256" key="11">
    <source>
        <dbReference type="HAMAP-Rule" id="MF_01220"/>
    </source>
</evidence>
<dbReference type="InterPro" id="IPR036393">
    <property type="entry name" value="AceGlu_kinase-like_sf"/>
</dbReference>
<evidence type="ECO:0000256" key="7">
    <source>
        <dbReference type="ARBA" id="ARBA00022777"/>
    </source>
</evidence>
<feature type="binding site" evidence="11">
    <location>
        <begin position="21"/>
        <end position="24"/>
    </location>
    <ligand>
        <name>ATP</name>
        <dbReference type="ChEBI" id="CHEBI:30616"/>
    </ligand>
</feature>
<dbReference type="GO" id="GO:0005737">
    <property type="term" value="C:cytoplasm"/>
    <property type="evidence" value="ECO:0007669"/>
    <property type="project" value="UniProtKB-SubCell"/>
</dbReference>
<dbReference type="KEGG" id="fad:CDH04_01005"/>
<keyword evidence="8 11" id="KW-0067">ATP-binding</keyword>
<evidence type="ECO:0000256" key="1">
    <source>
        <dbReference type="ARBA" id="ARBA00004496"/>
    </source>
</evidence>
<dbReference type="EMBL" id="CP021781">
    <property type="protein sequence ID" value="AXA33078.1"/>
    <property type="molecule type" value="Genomic_DNA"/>
</dbReference>
<comment type="function">
    <text evidence="11">Catalyzes the reversible phosphorylation of UMP to UDP.</text>
</comment>
<dbReference type="RefSeq" id="WP_112869253.1">
    <property type="nucleotide sequence ID" value="NZ_CP021781.1"/>
</dbReference>
<proteinExistence type="inferred from homology"/>
<keyword evidence="6 11" id="KW-0547">Nucleotide-binding</keyword>
<evidence type="ECO:0000256" key="8">
    <source>
        <dbReference type="ARBA" id="ARBA00022840"/>
    </source>
</evidence>
<dbReference type="Pfam" id="PF00696">
    <property type="entry name" value="AA_kinase"/>
    <property type="match status" value="1"/>
</dbReference>
<evidence type="ECO:0000259" key="12">
    <source>
        <dbReference type="Pfam" id="PF00696"/>
    </source>
</evidence>
<dbReference type="GO" id="GO:0006225">
    <property type="term" value="P:UDP biosynthetic process"/>
    <property type="evidence" value="ECO:0007669"/>
    <property type="project" value="TreeGrafter"/>
</dbReference>
<feature type="binding site" evidence="11">
    <location>
        <position position="68"/>
    </location>
    <ligand>
        <name>ATP</name>
        <dbReference type="ChEBI" id="CHEBI:30616"/>
    </ligand>
</feature>
<dbReference type="PANTHER" id="PTHR42833:SF4">
    <property type="entry name" value="URIDYLATE KINASE PUMPKIN, CHLOROPLASTIC"/>
    <property type="match status" value="1"/>
</dbReference>
<protein>
    <recommendedName>
        <fullName evidence="11">Uridylate kinase</fullName>
        <shortName evidence="11">UK</shortName>
        <ecNumber evidence="11">2.7.4.22</ecNumber>
    </recommendedName>
    <alternativeName>
        <fullName evidence="11">Uridine monophosphate kinase</fullName>
        <shortName evidence="11">UMP kinase</shortName>
        <shortName evidence="11">UMPK</shortName>
    </alternativeName>
</protein>
<dbReference type="NCBIfam" id="TIGR02075">
    <property type="entry name" value="pyrH_bact"/>
    <property type="match status" value="1"/>
</dbReference>
<dbReference type="HAMAP" id="MF_01220_B">
    <property type="entry name" value="PyrH_B"/>
    <property type="match status" value="1"/>
</dbReference>
<dbReference type="GO" id="GO:0005524">
    <property type="term" value="F:ATP binding"/>
    <property type="evidence" value="ECO:0007669"/>
    <property type="project" value="UniProtKB-KW"/>
</dbReference>
<evidence type="ECO:0000313" key="14">
    <source>
        <dbReference type="EMBL" id="QIW11308.1"/>
    </source>
</evidence>
<dbReference type="FunFam" id="3.40.1160.10:FF:000001">
    <property type="entry name" value="Uridylate kinase"/>
    <property type="match status" value="1"/>
</dbReference>
<evidence type="ECO:0000256" key="6">
    <source>
        <dbReference type="ARBA" id="ARBA00022741"/>
    </source>
</evidence>